<proteinExistence type="predicted"/>
<keyword evidence="2" id="KW-1185">Reference proteome</keyword>
<dbReference type="SUPFAM" id="SSF53098">
    <property type="entry name" value="Ribonuclease H-like"/>
    <property type="match status" value="1"/>
</dbReference>
<accession>A0A9Q3P8P4</accession>
<dbReference type="Gene3D" id="3.30.420.10">
    <property type="entry name" value="Ribonuclease H-like superfamily/Ribonuclease H"/>
    <property type="match status" value="1"/>
</dbReference>
<dbReference type="AlphaFoldDB" id="A0A9Q3P8P4"/>
<dbReference type="InterPro" id="IPR050951">
    <property type="entry name" value="Retrovirus_Pol_polyprotein"/>
</dbReference>
<evidence type="ECO:0008006" key="3">
    <source>
        <dbReference type="Google" id="ProtNLM"/>
    </source>
</evidence>
<gene>
    <name evidence="1" type="ORF">O181_090416</name>
</gene>
<dbReference type="OrthoDB" id="8067401at2759"/>
<dbReference type="GO" id="GO:0003676">
    <property type="term" value="F:nucleic acid binding"/>
    <property type="evidence" value="ECO:0007669"/>
    <property type="project" value="InterPro"/>
</dbReference>
<dbReference type="EMBL" id="AVOT02056348">
    <property type="protein sequence ID" value="MBW0550701.1"/>
    <property type="molecule type" value="Genomic_DNA"/>
</dbReference>
<evidence type="ECO:0000313" key="1">
    <source>
        <dbReference type="EMBL" id="MBW0550701.1"/>
    </source>
</evidence>
<dbReference type="Proteomes" id="UP000765509">
    <property type="component" value="Unassembled WGS sequence"/>
</dbReference>
<evidence type="ECO:0000313" key="2">
    <source>
        <dbReference type="Proteomes" id="UP000765509"/>
    </source>
</evidence>
<dbReference type="InterPro" id="IPR012337">
    <property type="entry name" value="RNaseH-like_sf"/>
</dbReference>
<organism evidence="1 2">
    <name type="scientific">Austropuccinia psidii MF-1</name>
    <dbReference type="NCBI Taxonomy" id="1389203"/>
    <lineage>
        <taxon>Eukaryota</taxon>
        <taxon>Fungi</taxon>
        <taxon>Dikarya</taxon>
        <taxon>Basidiomycota</taxon>
        <taxon>Pucciniomycotina</taxon>
        <taxon>Pucciniomycetes</taxon>
        <taxon>Pucciniales</taxon>
        <taxon>Sphaerophragmiaceae</taxon>
        <taxon>Austropuccinia</taxon>
    </lineage>
</organism>
<dbReference type="PANTHER" id="PTHR37984">
    <property type="entry name" value="PROTEIN CBG26694"/>
    <property type="match status" value="1"/>
</dbReference>
<dbReference type="PANTHER" id="PTHR37984:SF5">
    <property type="entry name" value="PROTEIN NYNRIN-LIKE"/>
    <property type="match status" value="1"/>
</dbReference>
<protein>
    <recommendedName>
        <fullName evidence="3">Integrase zinc-binding domain-containing protein</fullName>
    </recommendedName>
</protein>
<reference evidence="1" key="1">
    <citation type="submission" date="2021-03" db="EMBL/GenBank/DDBJ databases">
        <title>Draft genome sequence of rust myrtle Austropuccinia psidii MF-1, a brazilian biotype.</title>
        <authorList>
            <person name="Quecine M.C."/>
            <person name="Pachon D.M.R."/>
            <person name="Bonatelli M.L."/>
            <person name="Correr F.H."/>
            <person name="Franceschini L.M."/>
            <person name="Leite T.F."/>
            <person name="Margarido G.R.A."/>
            <person name="Almeida C.A."/>
            <person name="Ferrarezi J.A."/>
            <person name="Labate C.A."/>
        </authorList>
    </citation>
    <scope>NUCLEOTIDE SEQUENCE</scope>
    <source>
        <strain evidence="1">MF-1</strain>
    </source>
</reference>
<dbReference type="InterPro" id="IPR036397">
    <property type="entry name" value="RNaseH_sf"/>
</dbReference>
<sequence length="298" mass="34778">MTIVHNEGNIHKNSCGLSRWALSNTPDNPAYVPLQAEPPIPIEGINIIDIGTKFFEEVGKSYKQDKNFHILKALLDKVCKDTALINSLDEIWKNFYYEGRFHLFEGIIYHRTKHSCVMTLCSRFLINNILQEPHNIIYYTYLSEDRKLEKVKNCAWRPSWIKDTIEYYHTCDRCQKANRSTGKRFGLMIDIKEPKYLWEVLHMDWVTAAPLSGDRIYNACLNIVDRYRGTSIFLSCHKDDISMDTSLLWNRVISDTVLFKNIISDRDPKFTSSLWTNLHGLFGTKLLFPTAYHLRLMG</sequence>
<comment type="caution">
    <text evidence="1">The sequence shown here is derived from an EMBL/GenBank/DDBJ whole genome shotgun (WGS) entry which is preliminary data.</text>
</comment>
<name>A0A9Q3P8P4_9BASI</name>
<dbReference type="Gene3D" id="1.10.340.70">
    <property type="match status" value="1"/>
</dbReference>